<dbReference type="SUPFAM" id="SSF51338">
    <property type="entry name" value="Composite domain of metallo-dependent hydrolases"/>
    <property type="match status" value="1"/>
</dbReference>
<dbReference type="eggNOG" id="COG0044">
    <property type="taxonomic scope" value="Bacteria"/>
</dbReference>
<dbReference type="GO" id="GO:0005737">
    <property type="term" value="C:cytoplasm"/>
    <property type="evidence" value="ECO:0007669"/>
    <property type="project" value="TreeGrafter"/>
</dbReference>
<organism evidence="3 4">
    <name type="scientific">Peptoniphilus porci</name>
    <dbReference type="NCBI Taxonomy" id="2652280"/>
    <lineage>
        <taxon>Bacteria</taxon>
        <taxon>Bacillati</taxon>
        <taxon>Bacillota</taxon>
        <taxon>Tissierellia</taxon>
        <taxon>Tissierellales</taxon>
        <taxon>Peptoniphilaceae</taxon>
        <taxon>Peptoniphilus</taxon>
    </lineage>
</organism>
<evidence type="ECO:0000259" key="2">
    <source>
        <dbReference type="Pfam" id="PF01979"/>
    </source>
</evidence>
<sequence length="470" mass="52403">MNLDLAVINGKVYIDGEFREVDLGIKDEKFAMISERGMLEDYNEVIDLKGKYVIPGGIDTHVHFRDPGHSERGTFYTESQAAVAGGNTTILEHPISSPPQYNKEILDNRKKVAEERQGVVDYAFFGAAGGQYPEEITKLAEEGIVAFKTFLHEAPEGRDDEFRGLTMANDYEILIGMKEVAKTGLPLGSHAENNDLIQGFIKHYRDEGKTSSEYHCKSRPPISEYSTVQKMILFAKETGCVLDLVHISTPEAMQMAKEAKEEGQKLFLETCPHFLLLNEDALLEHGAYAKCNPPLRPQETVDKLWEYVLDGTVDYIGSDHAPFLKSEKEKNAEDIFVAPAGFVGIDLRIPLLINEAVSGKRGLTLERVVELCCENPAKAFNIYPQKGVIQPGSDADLAIFSVDEDTVVDWRDNYSGSKEIARVYDGWKLNCKMNYTIIRGKVVMKDGKVDPIADGTKGWGKLVKANLNKK</sequence>
<dbReference type="GO" id="GO:0004038">
    <property type="term" value="F:allantoinase activity"/>
    <property type="evidence" value="ECO:0007669"/>
    <property type="project" value="TreeGrafter"/>
</dbReference>
<keyword evidence="4" id="KW-1185">Reference proteome</keyword>
<dbReference type="Pfam" id="PF01979">
    <property type="entry name" value="Amidohydro_1"/>
    <property type="match status" value="1"/>
</dbReference>
<evidence type="ECO:0000256" key="1">
    <source>
        <dbReference type="ARBA" id="ARBA00008829"/>
    </source>
</evidence>
<comment type="caution">
    <text evidence="3">The sequence shown here is derived from an EMBL/GenBank/DDBJ whole genome shotgun (WGS) entry which is preliminary data.</text>
</comment>
<accession>A0A1U7M054</accession>
<dbReference type="Gene3D" id="2.30.40.10">
    <property type="entry name" value="Urease, subunit C, domain 1"/>
    <property type="match status" value="1"/>
</dbReference>
<dbReference type="Gene3D" id="3.20.20.140">
    <property type="entry name" value="Metal-dependent hydrolases"/>
    <property type="match status" value="1"/>
</dbReference>
<dbReference type="InterPro" id="IPR032466">
    <property type="entry name" value="Metal_Hydrolase"/>
</dbReference>
<dbReference type="FunFam" id="3.20.20.140:FF:000174">
    <property type="entry name" value="Dihydropyrimidinase-related protein 2"/>
    <property type="match status" value="1"/>
</dbReference>
<dbReference type="PANTHER" id="PTHR43668">
    <property type="entry name" value="ALLANTOINASE"/>
    <property type="match status" value="1"/>
</dbReference>
<evidence type="ECO:0000313" key="3">
    <source>
        <dbReference type="EMBL" id="OLR65050.1"/>
    </source>
</evidence>
<dbReference type="PANTHER" id="PTHR43668:SF2">
    <property type="entry name" value="ALLANTOINASE"/>
    <property type="match status" value="1"/>
</dbReference>
<dbReference type="EMBL" id="MJIH01000001">
    <property type="protein sequence ID" value="OLR65050.1"/>
    <property type="molecule type" value="Genomic_DNA"/>
</dbReference>
<dbReference type="SUPFAM" id="SSF51556">
    <property type="entry name" value="Metallo-dependent hydrolases"/>
    <property type="match status" value="1"/>
</dbReference>
<protein>
    <submittedName>
        <fullName evidence="3">Allantoinase</fullName>
    </submittedName>
</protein>
<dbReference type="STRING" id="1465756.BIV18_05740"/>
<name>A0A1U7M054_9FIRM</name>
<dbReference type="Proteomes" id="UP000187166">
    <property type="component" value="Unassembled WGS sequence"/>
</dbReference>
<reference evidence="3 4" key="1">
    <citation type="journal article" date="2016" name="Appl. Environ. Microbiol.">
        <title>Function and Phylogeny of Bacterial Butyryl Coenzyme A:Acetate Transferases and Their Diversity in the Proximal Colon of Swine.</title>
        <authorList>
            <person name="Trachsel J."/>
            <person name="Bayles D.O."/>
            <person name="Looft T."/>
            <person name="Levine U.Y."/>
            <person name="Allen H.K."/>
        </authorList>
    </citation>
    <scope>NUCLEOTIDE SEQUENCE [LARGE SCALE GENOMIC DNA]</scope>
    <source>
        <strain evidence="3 4">35-6-1</strain>
    </source>
</reference>
<dbReference type="GO" id="GO:0006145">
    <property type="term" value="P:purine nucleobase catabolic process"/>
    <property type="evidence" value="ECO:0007669"/>
    <property type="project" value="TreeGrafter"/>
</dbReference>
<comment type="similarity">
    <text evidence="1">Belongs to the metallo-dependent hydrolases superfamily. Hydantoinase/dihydropyrimidinase family.</text>
</comment>
<evidence type="ECO:0000313" key="4">
    <source>
        <dbReference type="Proteomes" id="UP000187166"/>
    </source>
</evidence>
<gene>
    <name evidence="3" type="ORF">BIV18_05740</name>
</gene>
<feature type="domain" description="Amidohydrolase-related" evidence="2">
    <location>
        <begin position="52"/>
        <end position="443"/>
    </location>
</feature>
<dbReference type="InterPro" id="IPR011059">
    <property type="entry name" value="Metal-dep_hydrolase_composite"/>
</dbReference>
<dbReference type="InterPro" id="IPR006680">
    <property type="entry name" value="Amidohydro-rel"/>
</dbReference>
<dbReference type="InterPro" id="IPR050138">
    <property type="entry name" value="DHOase/Allantoinase_Hydrolase"/>
</dbReference>
<dbReference type="AlphaFoldDB" id="A0A1U7M054"/>
<proteinExistence type="inferred from homology"/>